<organism evidence="1 2">
    <name type="scientific">Kibdelosporangium philippinense</name>
    <dbReference type="NCBI Taxonomy" id="211113"/>
    <lineage>
        <taxon>Bacteria</taxon>
        <taxon>Bacillati</taxon>
        <taxon>Actinomycetota</taxon>
        <taxon>Actinomycetes</taxon>
        <taxon>Pseudonocardiales</taxon>
        <taxon>Pseudonocardiaceae</taxon>
        <taxon>Kibdelosporangium</taxon>
    </lineage>
</organism>
<comment type="caution">
    <text evidence="1">The sequence shown here is derived from an EMBL/GenBank/DDBJ whole genome shotgun (WGS) entry which is preliminary data.</text>
</comment>
<dbReference type="EMBL" id="JAJVCN010000003">
    <property type="protein sequence ID" value="MCE7009507.1"/>
    <property type="molecule type" value="Genomic_DNA"/>
</dbReference>
<evidence type="ECO:0000313" key="1">
    <source>
        <dbReference type="EMBL" id="MCE7009507.1"/>
    </source>
</evidence>
<gene>
    <name evidence="1" type="ORF">LWC34_42870</name>
</gene>
<dbReference type="RefSeq" id="WP_233730906.1">
    <property type="nucleotide sequence ID" value="NZ_JAJVCN010000003.1"/>
</dbReference>
<accession>A0ABS8ZUK4</accession>
<evidence type="ECO:0000313" key="2">
    <source>
        <dbReference type="Proteomes" id="UP001521150"/>
    </source>
</evidence>
<protein>
    <recommendedName>
        <fullName evidence="3">MarR family transcriptional regulator</fullName>
    </recommendedName>
</protein>
<evidence type="ECO:0008006" key="3">
    <source>
        <dbReference type="Google" id="ProtNLM"/>
    </source>
</evidence>
<sequence length="57" mass="6262">MARSKDANDRHDIQVSLTSDGCALTDRVVGVRLARERDLLANLEAVSKPALLRDLES</sequence>
<reference evidence="1 2" key="1">
    <citation type="submission" date="2021-12" db="EMBL/GenBank/DDBJ databases">
        <title>Genome sequence of Kibdelosporangium philippinense ATCC 49844.</title>
        <authorList>
            <person name="Fedorov E.A."/>
            <person name="Omeragic M."/>
            <person name="Shalygina K.F."/>
            <person name="Maclea K.S."/>
        </authorList>
    </citation>
    <scope>NUCLEOTIDE SEQUENCE [LARGE SCALE GENOMIC DNA]</scope>
    <source>
        <strain evidence="1 2">ATCC 49844</strain>
    </source>
</reference>
<name>A0ABS8ZUK4_9PSEU</name>
<keyword evidence="2" id="KW-1185">Reference proteome</keyword>
<proteinExistence type="predicted"/>
<dbReference type="Proteomes" id="UP001521150">
    <property type="component" value="Unassembled WGS sequence"/>
</dbReference>